<dbReference type="Pfam" id="PF01822">
    <property type="entry name" value="WSC"/>
    <property type="match status" value="1"/>
</dbReference>
<comment type="caution">
    <text evidence="4">The sequence shown here is derived from an EMBL/GenBank/DDBJ whole genome shotgun (WGS) entry which is preliminary data.</text>
</comment>
<sequence>MVRSITSFGAGAILVATSVLPTLVQADIHKPVHRITRHAHIRRATAVPAGWEAQGCITDAEAPNRVLSDHHTDTGMNTASCIKSCAANGYKLAGTQFGKECWCGNSLAAAGGAGQSSNGCDMSCAGDASQVCGGNYHMNLFAAIAGKNATTTTSASYSAPTSGSKKYAIQDRFAGKDFFADKNWWFFNFPDPTNGQVNYLNKADATAAGLAYVQEDGAAVIKVDNTTKLEKGQARKSVRIQSSKQYDGGLFVADFLHMPFGCSVWPAYWTVGDNWPNNGEIDILENVNLATANQYTLHTGPNSTCTLDSNPIAKYKSTSNMMGKTCASKEGDNAGCGFSDPEEASYGKAFNNAGGASLRWSGQKLASAFVSTHLIVYVSRESGANKVYTGRFKRDSIPADLQGDATNPNPDSWGAPVASWTDATCNIANEVKKHNIVINTTLCGGWAGDAYGSSGCPGTCTDQIMEPSNYNEAYWEIKSVTVYQ</sequence>
<feature type="signal peptide" evidence="1">
    <location>
        <begin position="1"/>
        <end position="26"/>
    </location>
</feature>
<dbReference type="InterPro" id="IPR050546">
    <property type="entry name" value="Glycosyl_Hydrlase_16"/>
</dbReference>
<dbReference type="Pfam" id="PF26113">
    <property type="entry name" value="GH16_XgeA"/>
    <property type="match status" value="1"/>
</dbReference>
<feature type="domain" description="WSC" evidence="2">
    <location>
        <begin position="50"/>
        <end position="144"/>
    </location>
</feature>
<dbReference type="EMBL" id="JACYCF010000001">
    <property type="protein sequence ID" value="KAF8761917.1"/>
    <property type="molecule type" value="Genomic_DNA"/>
</dbReference>
<evidence type="ECO:0000313" key="4">
    <source>
        <dbReference type="EMBL" id="KAF8761917.1"/>
    </source>
</evidence>
<feature type="chain" id="PRO_5034850084" evidence="1">
    <location>
        <begin position="27"/>
        <end position="484"/>
    </location>
</feature>
<dbReference type="Proteomes" id="UP000614334">
    <property type="component" value="Unassembled WGS sequence"/>
</dbReference>
<dbReference type="GO" id="GO:0009251">
    <property type="term" value="P:glucan catabolic process"/>
    <property type="evidence" value="ECO:0007669"/>
    <property type="project" value="TreeGrafter"/>
</dbReference>
<evidence type="ECO:0000259" key="2">
    <source>
        <dbReference type="PROSITE" id="PS51212"/>
    </source>
</evidence>
<gene>
    <name evidence="4" type="ORF">RHS01_00768</name>
</gene>
<dbReference type="InterPro" id="IPR002889">
    <property type="entry name" value="WSC_carb-bd"/>
</dbReference>
<dbReference type="GO" id="GO:0004553">
    <property type="term" value="F:hydrolase activity, hydrolyzing O-glycosyl compounds"/>
    <property type="evidence" value="ECO:0007669"/>
    <property type="project" value="InterPro"/>
</dbReference>
<feature type="domain" description="GH16" evidence="3">
    <location>
        <begin position="152"/>
        <end position="386"/>
    </location>
</feature>
<dbReference type="AlphaFoldDB" id="A0A8H7INE0"/>
<reference evidence="4" key="1">
    <citation type="submission" date="2020-09" db="EMBL/GenBank/DDBJ databases">
        <title>Comparative genome analyses of four rice-infecting Rhizoctonia solani isolates reveal extensive enrichment of homogalacturonan modification genes.</title>
        <authorList>
            <person name="Lee D.-Y."/>
            <person name="Jeon J."/>
            <person name="Kim K.-T."/>
            <person name="Cheong K."/>
            <person name="Song H."/>
            <person name="Choi G."/>
            <person name="Ko J."/>
            <person name="Opiyo S.O."/>
            <person name="Zuo S."/>
            <person name="Madhav S."/>
            <person name="Lee Y.-H."/>
            <person name="Wang G.-L."/>
        </authorList>
    </citation>
    <scope>NUCLEOTIDE SEQUENCE</scope>
    <source>
        <strain evidence="4">AG1-IA B2</strain>
    </source>
</reference>
<accession>A0A8H7INE0</accession>
<keyword evidence="1" id="KW-0732">Signal</keyword>
<dbReference type="Gene3D" id="2.60.120.200">
    <property type="match status" value="1"/>
</dbReference>
<evidence type="ECO:0000256" key="1">
    <source>
        <dbReference type="SAM" id="SignalP"/>
    </source>
</evidence>
<evidence type="ECO:0000313" key="5">
    <source>
        <dbReference type="Proteomes" id="UP000614334"/>
    </source>
</evidence>
<dbReference type="InterPro" id="IPR000757">
    <property type="entry name" value="Beta-glucanase-like"/>
</dbReference>
<evidence type="ECO:0000259" key="3">
    <source>
        <dbReference type="PROSITE" id="PS51762"/>
    </source>
</evidence>
<dbReference type="InterPro" id="IPR013320">
    <property type="entry name" value="ConA-like_dom_sf"/>
</dbReference>
<dbReference type="SUPFAM" id="SSF49899">
    <property type="entry name" value="Concanavalin A-like lectins/glucanases"/>
    <property type="match status" value="1"/>
</dbReference>
<name>A0A8H7INE0_9AGAM</name>
<organism evidence="4 5">
    <name type="scientific">Rhizoctonia solani</name>
    <dbReference type="NCBI Taxonomy" id="456999"/>
    <lineage>
        <taxon>Eukaryota</taxon>
        <taxon>Fungi</taxon>
        <taxon>Dikarya</taxon>
        <taxon>Basidiomycota</taxon>
        <taxon>Agaricomycotina</taxon>
        <taxon>Agaricomycetes</taxon>
        <taxon>Cantharellales</taxon>
        <taxon>Ceratobasidiaceae</taxon>
        <taxon>Rhizoctonia</taxon>
    </lineage>
</organism>
<dbReference type="PROSITE" id="PS51762">
    <property type="entry name" value="GH16_2"/>
    <property type="match status" value="1"/>
</dbReference>
<dbReference type="CDD" id="cd02181">
    <property type="entry name" value="GH16_fungal_Lam16A_glucanase"/>
    <property type="match status" value="1"/>
</dbReference>
<keyword evidence="4" id="KW-0378">Hydrolase</keyword>
<protein>
    <submittedName>
        <fullName evidence="4">Glycosyl hydrolases family 16</fullName>
    </submittedName>
</protein>
<proteinExistence type="predicted"/>
<dbReference type="PANTHER" id="PTHR10963:SF24">
    <property type="entry name" value="GLYCOSIDASE C21B10.07-RELATED"/>
    <property type="match status" value="1"/>
</dbReference>
<dbReference type="SMART" id="SM00321">
    <property type="entry name" value="WSC"/>
    <property type="match status" value="1"/>
</dbReference>
<dbReference type="PROSITE" id="PS51212">
    <property type="entry name" value="WSC"/>
    <property type="match status" value="1"/>
</dbReference>
<dbReference type="PANTHER" id="PTHR10963">
    <property type="entry name" value="GLYCOSYL HYDROLASE-RELATED"/>
    <property type="match status" value="1"/>
</dbReference>